<accession>A0A087HH16</accession>
<evidence type="ECO:0000256" key="1">
    <source>
        <dbReference type="SAM" id="Coils"/>
    </source>
</evidence>
<feature type="compositionally biased region" description="Polar residues" evidence="2">
    <location>
        <begin position="76"/>
        <end position="86"/>
    </location>
</feature>
<dbReference type="EMBL" id="CM002870">
    <property type="protein sequence ID" value="KFK41418.1"/>
    <property type="molecule type" value="Genomic_DNA"/>
</dbReference>
<feature type="compositionally biased region" description="Low complexity" evidence="2">
    <location>
        <begin position="24"/>
        <end position="42"/>
    </location>
</feature>
<keyword evidence="1" id="KW-0175">Coiled coil</keyword>
<gene>
    <name evidence="3" type="ordered locus">AALP_Aa2g128300</name>
</gene>
<reference evidence="4" key="1">
    <citation type="journal article" date="2015" name="Nat. Plants">
        <title>Genome expansion of Arabis alpina linked with retrotransposition and reduced symmetric DNA methylation.</title>
        <authorList>
            <person name="Willing E.M."/>
            <person name="Rawat V."/>
            <person name="Mandakova T."/>
            <person name="Maumus F."/>
            <person name="James G.V."/>
            <person name="Nordstroem K.J."/>
            <person name="Becker C."/>
            <person name="Warthmann N."/>
            <person name="Chica C."/>
            <person name="Szarzynska B."/>
            <person name="Zytnicki M."/>
            <person name="Albani M.C."/>
            <person name="Kiefer C."/>
            <person name="Bergonzi S."/>
            <person name="Castaings L."/>
            <person name="Mateos J.L."/>
            <person name="Berns M.C."/>
            <person name="Bujdoso N."/>
            <person name="Piofczyk T."/>
            <person name="de Lorenzo L."/>
            <person name="Barrero-Sicilia C."/>
            <person name="Mateos I."/>
            <person name="Piednoel M."/>
            <person name="Hagmann J."/>
            <person name="Chen-Min-Tao R."/>
            <person name="Iglesias-Fernandez R."/>
            <person name="Schuster S.C."/>
            <person name="Alonso-Blanco C."/>
            <person name="Roudier F."/>
            <person name="Carbonero P."/>
            <person name="Paz-Ares J."/>
            <person name="Davis S.J."/>
            <person name="Pecinka A."/>
            <person name="Quesneville H."/>
            <person name="Colot V."/>
            <person name="Lysak M.A."/>
            <person name="Weigel D."/>
            <person name="Coupland G."/>
            <person name="Schneeberger K."/>
        </authorList>
    </citation>
    <scope>NUCLEOTIDE SEQUENCE [LARGE SCALE GENOMIC DNA]</scope>
    <source>
        <strain evidence="4">cv. Pajares</strain>
    </source>
</reference>
<feature type="region of interest" description="Disordered" evidence="2">
    <location>
        <begin position="1"/>
        <end position="183"/>
    </location>
</feature>
<feature type="compositionally biased region" description="Basic and acidic residues" evidence="2">
    <location>
        <begin position="145"/>
        <end position="168"/>
    </location>
</feature>
<proteinExistence type="predicted"/>
<dbReference type="AlphaFoldDB" id="A0A087HH16"/>
<feature type="compositionally biased region" description="Low complexity" evidence="2">
    <location>
        <begin position="172"/>
        <end position="183"/>
    </location>
</feature>
<dbReference type="Gramene" id="KFK41418">
    <property type="protein sequence ID" value="KFK41418"/>
    <property type="gene ID" value="AALP_AA2G128300"/>
</dbReference>
<feature type="coiled-coil region" evidence="1">
    <location>
        <begin position="224"/>
        <end position="293"/>
    </location>
</feature>
<evidence type="ECO:0000256" key="2">
    <source>
        <dbReference type="SAM" id="MobiDB-lite"/>
    </source>
</evidence>
<protein>
    <submittedName>
        <fullName evidence="3">Uncharacterized protein</fullName>
    </submittedName>
</protein>
<sequence>MERPRSFRSLARRTTGSGKPPTPTTTTTSAAPTTMPAPAVPTTAPPSVTPTTATPSVTPTTAPAFAKPTTVLASARPTTESASAEPTTVPPSEPRDTSARKTTTAAKGSRLPSSTRTEIVTALPALPAPLPSDYDAKRAAKGKGHAGDDRKRSSDRDDVIDVDREPKRARARSASPARRVSSSVFGSKASARSLFSTLVFHDDDLAPINTKSSGDMMRQGLNFLALVNKVGHELEAKIEDLNEKLEDETRRTETARSAAAGFLAERTAAWASIDKKNAELDDKSREIVQLRAATKKSAKALLRIRRVSLCFMLSCLGAGYHIYQVTQANAWFLDKLDMDDSTNIFVCFRCDDC</sequence>
<feature type="compositionally biased region" description="Polar residues" evidence="2">
    <location>
        <begin position="100"/>
        <end position="118"/>
    </location>
</feature>
<evidence type="ECO:0000313" key="4">
    <source>
        <dbReference type="Proteomes" id="UP000029120"/>
    </source>
</evidence>
<dbReference type="Proteomes" id="UP000029120">
    <property type="component" value="Chromosome 2"/>
</dbReference>
<evidence type="ECO:0000313" key="3">
    <source>
        <dbReference type="EMBL" id="KFK41418.1"/>
    </source>
</evidence>
<feature type="compositionally biased region" description="Low complexity" evidence="2">
    <location>
        <begin position="49"/>
        <end position="70"/>
    </location>
</feature>
<name>A0A087HH16_ARAAL</name>
<keyword evidence="4" id="KW-1185">Reference proteome</keyword>
<organism evidence="3 4">
    <name type="scientific">Arabis alpina</name>
    <name type="common">Alpine rock-cress</name>
    <dbReference type="NCBI Taxonomy" id="50452"/>
    <lineage>
        <taxon>Eukaryota</taxon>
        <taxon>Viridiplantae</taxon>
        <taxon>Streptophyta</taxon>
        <taxon>Embryophyta</taxon>
        <taxon>Tracheophyta</taxon>
        <taxon>Spermatophyta</taxon>
        <taxon>Magnoliopsida</taxon>
        <taxon>eudicotyledons</taxon>
        <taxon>Gunneridae</taxon>
        <taxon>Pentapetalae</taxon>
        <taxon>rosids</taxon>
        <taxon>malvids</taxon>
        <taxon>Brassicales</taxon>
        <taxon>Brassicaceae</taxon>
        <taxon>Arabideae</taxon>
        <taxon>Arabis</taxon>
    </lineage>
</organism>